<dbReference type="Proteomes" id="UP000186218">
    <property type="component" value="Unassembled WGS sequence"/>
</dbReference>
<keyword evidence="1" id="KW-1133">Transmembrane helix</keyword>
<sequence length="132" mass="14149">MTTPDRPVPPIAKRAYWFWIAGAALLIVMGVVFLIFSIAVVKVFGVIVIVVGVGIIQMARMALAPDPRWRSSLAVLTLAITLVSTLFAMLQLAFAIFTLIAGLLTLVGSLIAYRPAAEEFFTGKTRKADGAA</sequence>
<dbReference type="STRING" id="1344003.SAMN05445060_0413"/>
<name>A0A1N7CWQ6_9NOCA</name>
<feature type="transmembrane region" description="Helical" evidence="1">
    <location>
        <begin position="94"/>
        <end position="113"/>
    </location>
</feature>
<evidence type="ECO:0000313" key="2">
    <source>
        <dbReference type="EMBL" id="SIR67999.1"/>
    </source>
</evidence>
<feature type="transmembrane region" description="Helical" evidence="1">
    <location>
        <begin position="69"/>
        <end position="87"/>
    </location>
</feature>
<evidence type="ECO:0000256" key="1">
    <source>
        <dbReference type="SAM" id="Phobius"/>
    </source>
</evidence>
<feature type="transmembrane region" description="Helical" evidence="1">
    <location>
        <begin position="43"/>
        <end position="63"/>
    </location>
</feature>
<feature type="transmembrane region" description="Helical" evidence="1">
    <location>
        <begin position="16"/>
        <end position="36"/>
    </location>
</feature>
<keyword evidence="1" id="KW-0812">Transmembrane</keyword>
<reference evidence="2 3" key="1">
    <citation type="submission" date="2017-01" db="EMBL/GenBank/DDBJ databases">
        <authorList>
            <person name="Mah S.A."/>
            <person name="Swanson W.J."/>
            <person name="Moy G.W."/>
            <person name="Vacquier V.D."/>
        </authorList>
    </citation>
    <scope>NUCLEOTIDE SEQUENCE [LARGE SCALE GENOMIC DNA]</scope>
    <source>
        <strain evidence="2 3">CPCC 203464</strain>
    </source>
</reference>
<gene>
    <name evidence="2" type="ORF">SAMN05445060_0413</name>
</gene>
<organism evidence="2 3">
    <name type="scientific">Williamsia sterculiae</name>
    <dbReference type="NCBI Taxonomy" id="1344003"/>
    <lineage>
        <taxon>Bacteria</taxon>
        <taxon>Bacillati</taxon>
        <taxon>Actinomycetota</taxon>
        <taxon>Actinomycetes</taxon>
        <taxon>Mycobacteriales</taxon>
        <taxon>Nocardiaceae</taxon>
        <taxon>Williamsia</taxon>
    </lineage>
</organism>
<keyword evidence="3" id="KW-1185">Reference proteome</keyword>
<dbReference type="AlphaFoldDB" id="A0A1N7CWQ6"/>
<evidence type="ECO:0000313" key="3">
    <source>
        <dbReference type="Proteomes" id="UP000186218"/>
    </source>
</evidence>
<accession>A0A1N7CWQ6</accession>
<dbReference type="RefSeq" id="WP_076475999.1">
    <property type="nucleotide sequence ID" value="NZ_FTNT01000001.1"/>
</dbReference>
<keyword evidence="1" id="KW-0472">Membrane</keyword>
<dbReference type="OrthoDB" id="4578545at2"/>
<protein>
    <submittedName>
        <fullName evidence="2">Uncharacterized protein</fullName>
    </submittedName>
</protein>
<dbReference type="EMBL" id="FTNT01000001">
    <property type="protein sequence ID" value="SIR67999.1"/>
    <property type="molecule type" value="Genomic_DNA"/>
</dbReference>
<proteinExistence type="predicted"/>